<accession>A0A0B5FPW9</accession>
<feature type="domain" description="4Fe-4S ferredoxin-type" evidence="8">
    <location>
        <begin position="186"/>
        <end position="214"/>
    </location>
</feature>
<keyword evidence="3" id="KW-0479">Metal-binding</keyword>
<evidence type="ECO:0000256" key="4">
    <source>
        <dbReference type="ARBA" id="ARBA00022737"/>
    </source>
</evidence>
<dbReference type="InterPro" id="IPR017900">
    <property type="entry name" value="4Fe4S_Fe_S_CS"/>
</dbReference>
<keyword evidence="2" id="KW-0004">4Fe-4S</keyword>
<dbReference type="SUPFAM" id="SSF54862">
    <property type="entry name" value="4Fe-4S ferredoxins"/>
    <property type="match status" value="1"/>
</dbReference>
<keyword evidence="10" id="KW-1185">Reference proteome</keyword>
<sequence>MASPVFLADLRAGHRENLLDKIERLLADGGLDGIVARDDLVAVKVHFGERGGHGYVRPVFLRRVVECIRAGGGKPFLTDSSTLYPGERKEAVSALSCGIENGFAYAVVGAPLIMCDGLRGHSARRVPVSGELLSSVDIALGILEADALVTVSHFKGHDLTGFGGAIKNLAMGCSSREGKLEQHSNVAPEVAEKYCTACGACYKACVHDAVAIIEGTAVIDAEKCAGCGRCITVCPEKAIKIQWNEEAPLVMKKMAEYATGAVEGKSGKSLYLTFVTDVSPSCDCYGHSDAPIVPDIGILVSTDPVAIDQAAVDLVNQATGIPGTALQTGHEPGGDKFRGMHPQIDYEVTLEHAEKMGLGSRSYELVRLEPKGKGW</sequence>
<keyword evidence="6" id="KW-0408">Iron</keyword>
<protein>
    <submittedName>
        <fullName evidence="9">4Fe-4S ferredoxin</fullName>
    </submittedName>
</protein>
<organism evidence="9 10">
    <name type="scientific">Geoalkalibacter subterraneus</name>
    <dbReference type="NCBI Taxonomy" id="483547"/>
    <lineage>
        <taxon>Bacteria</taxon>
        <taxon>Pseudomonadati</taxon>
        <taxon>Thermodesulfobacteriota</taxon>
        <taxon>Desulfuromonadia</taxon>
        <taxon>Desulfuromonadales</taxon>
        <taxon>Geoalkalibacteraceae</taxon>
        <taxon>Geoalkalibacter</taxon>
    </lineage>
</organism>
<evidence type="ECO:0000259" key="8">
    <source>
        <dbReference type="PROSITE" id="PS51379"/>
    </source>
</evidence>
<dbReference type="AlphaFoldDB" id="A0A0B5FPW9"/>
<dbReference type="OrthoDB" id="9781559at2"/>
<dbReference type="KEGG" id="gsb:GSUB_05315"/>
<proteinExistence type="predicted"/>
<gene>
    <name evidence="9" type="ORF">GSUB_05315</name>
</gene>
<dbReference type="Proteomes" id="UP000035036">
    <property type="component" value="Chromosome"/>
</dbReference>
<dbReference type="Pfam" id="PF04015">
    <property type="entry name" value="DUF362"/>
    <property type="match status" value="1"/>
</dbReference>
<keyword evidence="5" id="KW-0249">Electron transport</keyword>
<dbReference type="HOGENOM" id="CLU_046240_0_0_7"/>
<evidence type="ECO:0000256" key="2">
    <source>
        <dbReference type="ARBA" id="ARBA00022485"/>
    </source>
</evidence>
<keyword evidence="7" id="KW-0411">Iron-sulfur</keyword>
<dbReference type="GO" id="GO:0051539">
    <property type="term" value="F:4 iron, 4 sulfur cluster binding"/>
    <property type="evidence" value="ECO:0007669"/>
    <property type="project" value="UniProtKB-KW"/>
</dbReference>
<evidence type="ECO:0000256" key="7">
    <source>
        <dbReference type="ARBA" id="ARBA00023014"/>
    </source>
</evidence>
<reference evidence="9 10" key="1">
    <citation type="journal article" date="2015" name="Genome Announc.">
        <title>Genomes of Geoalkalibacter ferrihydriticus Z-0531T and Geoalkalibacter subterraneus Red1T, Two Haloalkaliphilic Metal-Reducing Deltaproteobacteria.</title>
        <authorList>
            <person name="Badalamenti J.P."/>
            <person name="Krajmalnik-Brown R."/>
            <person name="Torres C.I."/>
            <person name="Bond D.R."/>
        </authorList>
    </citation>
    <scope>NUCLEOTIDE SEQUENCE [LARGE SCALE GENOMIC DNA]</scope>
    <source>
        <strain evidence="9 10">Red1</strain>
    </source>
</reference>
<evidence type="ECO:0000256" key="1">
    <source>
        <dbReference type="ARBA" id="ARBA00022448"/>
    </source>
</evidence>
<dbReference type="RefSeq" id="WP_040199582.1">
    <property type="nucleotide sequence ID" value="NZ_CP010311.1"/>
</dbReference>
<evidence type="ECO:0000256" key="3">
    <source>
        <dbReference type="ARBA" id="ARBA00022723"/>
    </source>
</evidence>
<dbReference type="PROSITE" id="PS51379">
    <property type="entry name" value="4FE4S_FER_2"/>
    <property type="match status" value="2"/>
</dbReference>
<feature type="domain" description="4Fe-4S ferredoxin-type" evidence="8">
    <location>
        <begin position="215"/>
        <end position="244"/>
    </location>
</feature>
<dbReference type="Gene3D" id="3.30.70.20">
    <property type="match status" value="1"/>
</dbReference>
<evidence type="ECO:0000313" key="9">
    <source>
        <dbReference type="EMBL" id="AJF06100.1"/>
    </source>
</evidence>
<keyword evidence="1" id="KW-0813">Transport</keyword>
<keyword evidence="4" id="KW-0677">Repeat</keyword>
<dbReference type="EMBL" id="CP010311">
    <property type="protein sequence ID" value="AJF06100.1"/>
    <property type="molecule type" value="Genomic_DNA"/>
</dbReference>
<evidence type="ECO:0000256" key="5">
    <source>
        <dbReference type="ARBA" id="ARBA00022982"/>
    </source>
</evidence>
<dbReference type="GO" id="GO:0046872">
    <property type="term" value="F:metal ion binding"/>
    <property type="evidence" value="ECO:0007669"/>
    <property type="project" value="UniProtKB-KW"/>
</dbReference>
<dbReference type="PROSITE" id="PS00198">
    <property type="entry name" value="4FE4S_FER_1"/>
    <property type="match status" value="1"/>
</dbReference>
<dbReference type="STRING" id="483547.GSUB_05315"/>
<dbReference type="InterPro" id="IPR017896">
    <property type="entry name" value="4Fe4S_Fe-S-bd"/>
</dbReference>
<name>A0A0B5FPW9_9BACT</name>
<dbReference type="Pfam" id="PF12838">
    <property type="entry name" value="Fer4_7"/>
    <property type="match status" value="1"/>
</dbReference>
<dbReference type="PANTHER" id="PTHR43687:SF6">
    <property type="entry name" value="L-ASPARTATE SEMIALDEHYDE SULFURTRANSFERASE IRON-SULFUR SUBUNIT"/>
    <property type="match status" value="1"/>
</dbReference>
<dbReference type="PANTHER" id="PTHR43687">
    <property type="entry name" value="ADENYLYLSULFATE REDUCTASE, BETA SUBUNIT"/>
    <property type="match status" value="1"/>
</dbReference>
<evidence type="ECO:0000256" key="6">
    <source>
        <dbReference type="ARBA" id="ARBA00023004"/>
    </source>
</evidence>
<evidence type="ECO:0000313" key="10">
    <source>
        <dbReference type="Proteomes" id="UP000035036"/>
    </source>
</evidence>
<dbReference type="InterPro" id="IPR050572">
    <property type="entry name" value="Fe-S_Ferredoxin"/>
</dbReference>
<dbReference type="InterPro" id="IPR007160">
    <property type="entry name" value="DUF362"/>
</dbReference>